<reference evidence="3" key="1">
    <citation type="submission" date="2023-06" db="EMBL/GenBank/DDBJ databases">
        <authorList>
            <person name="Delattre M."/>
        </authorList>
    </citation>
    <scope>NUCLEOTIDE SEQUENCE</scope>
    <source>
        <strain evidence="3">AF72</strain>
    </source>
</reference>
<evidence type="ECO:0000256" key="1">
    <source>
        <dbReference type="ARBA" id="ARBA00008330"/>
    </source>
</evidence>
<dbReference type="GO" id="GO:0006936">
    <property type="term" value="P:muscle contraction"/>
    <property type="evidence" value="ECO:0007669"/>
    <property type="project" value="TreeGrafter"/>
</dbReference>
<dbReference type="PANTHER" id="PTHR11521:SF7">
    <property type="entry name" value="TROPONIN T"/>
    <property type="match status" value="1"/>
</dbReference>
<feature type="compositionally biased region" description="Acidic residues" evidence="2">
    <location>
        <begin position="33"/>
        <end position="49"/>
    </location>
</feature>
<dbReference type="EMBL" id="CATQJA010002665">
    <property type="protein sequence ID" value="CAJ0583041.1"/>
    <property type="molecule type" value="Genomic_DNA"/>
</dbReference>
<name>A0AA36GF72_9BILA</name>
<dbReference type="InterPro" id="IPR001978">
    <property type="entry name" value="Troponin"/>
</dbReference>
<evidence type="ECO:0008006" key="5">
    <source>
        <dbReference type="Google" id="ProtNLM"/>
    </source>
</evidence>
<proteinExistence type="inferred from homology"/>
<gene>
    <name evidence="3" type="ORF">MSPICULIGERA_LOCUS21159</name>
</gene>
<dbReference type="GO" id="GO:0045214">
    <property type="term" value="P:sarcomere organization"/>
    <property type="evidence" value="ECO:0007669"/>
    <property type="project" value="TreeGrafter"/>
</dbReference>
<feature type="compositionally biased region" description="Basic and acidic residues" evidence="2">
    <location>
        <begin position="85"/>
        <end position="168"/>
    </location>
</feature>
<dbReference type="SUPFAM" id="SSF90250">
    <property type="entry name" value="Troponin coil-coiled subunits"/>
    <property type="match status" value="1"/>
</dbReference>
<comment type="similarity">
    <text evidence="1">Belongs to the troponin T family.</text>
</comment>
<feature type="non-terminal residue" evidence="3">
    <location>
        <position position="1"/>
    </location>
</feature>
<evidence type="ECO:0000313" key="4">
    <source>
        <dbReference type="Proteomes" id="UP001177023"/>
    </source>
</evidence>
<dbReference type="InterPro" id="IPR038077">
    <property type="entry name" value="Troponin_sf"/>
</dbReference>
<feature type="region of interest" description="Disordered" evidence="2">
    <location>
        <begin position="342"/>
        <end position="424"/>
    </location>
</feature>
<dbReference type="AlphaFoldDB" id="A0AA36GF72"/>
<dbReference type="GO" id="GO:0005861">
    <property type="term" value="C:troponin complex"/>
    <property type="evidence" value="ECO:0007669"/>
    <property type="project" value="InterPro"/>
</dbReference>
<dbReference type="Pfam" id="PF00992">
    <property type="entry name" value="Troponin"/>
    <property type="match status" value="1"/>
</dbReference>
<feature type="compositionally biased region" description="Acidic residues" evidence="2">
    <location>
        <begin position="1"/>
        <end position="21"/>
    </location>
</feature>
<comment type="caution">
    <text evidence="3">The sequence shown here is derived from an EMBL/GenBank/DDBJ whole genome shotgun (WGS) entry which is preliminary data.</text>
</comment>
<dbReference type="GO" id="GO:0005523">
    <property type="term" value="F:tropomyosin binding"/>
    <property type="evidence" value="ECO:0007669"/>
    <property type="project" value="TreeGrafter"/>
</dbReference>
<feature type="compositionally biased region" description="Basic and acidic residues" evidence="2">
    <location>
        <begin position="352"/>
        <end position="368"/>
    </location>
</feature>
<evidence type="ECO:0000256" key="2">
    <source>
        <dbReference type="SAM" id="MobiDB-lite"/>
    </source>
</evidence>
<evidence type="ECO:0000313" key="3">
    <source>
        <dbReference type="EMBL" id="CAJ0583041.1"/>
    </source>
</evidence>
<sequence>MSEEEEYSEEEIEEEEEEEVVADTKTEEAAPAEAEEEEEEEDAGEEAPAADEPPPSPKKPQVHQKTPEPTEMTEAEKAMLAAKKRHEEEEAAKLLDYEERRKVEKAHMEQELRELKEKQEVRRAERAQEEAEWEERRRTAEERKRKEEEERKAKIEAQKRAKLEEKQRRSMMMAGAFNAASTDVGGGRNFEVVKSEGGGPASLAGGSRKEELSTEQREAAKKSYLDAVCKNIDISGLLPNDLKEKIKQIHKRICRLEAEKYDLEKRHERQEYDLKELSERQRQVARQKAIKMGLDPNEAANSVHPPKMQVASKFDRQTDRRTYKDKYDLFEHPVVAKPKTIARGTARPPPEWGRRENEELEQIRKNLEPPKYVEQVKAEGDLARPPVEPVPLQLPEKDEEDEVPVAPADPLPDSENAAEEVAVA</sequence>
<dbReference type="GO" id="GO:0006937">
    <property type="term" value="P:regulation of muscle contraction"/>
    <property type="evidence" value="ECO:0007669"/>
    <property type="project" value="InterPro"/>
</dbReference>
<feature type="region of interest" description="Disordered" evidence="2">
    <location>
        <begin position="1"/>
        <end position="168"/>
    </location>
</feature>
<protein>
    <recommendedName>
        <fullName evidence="5">Troponin T</fullName>
    </recommendedName>
</protein>
<dbReference type="InterPro" id="IPR027707">
    <property type="entry name" value="TNNT"/>
</dbReference>
<organism evidence="3 4">
    <name type="scientific">Mesorhabditis spiculigera</name>
    <dbReference type="NCBI Taxonomy" id="96644"/>
    <lineage>
        <taxon>Eukaryota</taxon>
        <taxon>Metazoa</taxon>
        <taxon>Ecdysozoa</taxon>
        <taxon>Nematoda</taxon>
        <taxon>Chromadorea</taxon>
        <taxon>Rhabditida</taxon>
        <taxon>Rhabditina</taxon>
        <taxon>Rhabditomorpha</taxon>
        <taxon>Rhabditoidea</taxon>
        <taxon>Rhabditidae</taxon>
        <taxon>Mesorhabditinae</taxon>
        <taxon>Mesorhabditis</taxon>
    </lineage>
</organism>
<accession>A0AA36GF72</accession>
<feature type="region of interest" description="Disordered" evidence="2">
    <location>
        <begin position="180"/>
        <end position="215"/>
    </location>
</feature>
<dbReference type="Proteomes" id="UP001177023">
    <property type="component" value="Unassembled WGS sequence"/>
</dbReference>
<dbReference type="Gene3D" id="1.20.5.350">
    <property type="match status" value="1"/>
</dbReference>
<keyword evidence="4" id="KW-1185">Reference proteome</keyword>
<dbReference type="PANTHER" id="PTHR11521">
    <property type="entry name" value="TROPONIN T"/>
    <property type="match status" value="1"/>
</dbReference>